<keyword evidence="1" id="KW-0732">Signal</keyword>
<accession>A0A193LE07</accession>
<organism evidence="2 3">
    <name type="scientific">Woeseia oceani</name>
    <dbReference type="NCBI Taxonomy" id="1548547"/>
    <lineage>
        <taxon>Bacteria</taxon>
        <taxon>Pseudomonadati</taxon>
        <taxon>Pseudomonadota</taxon>
        <taxon>Gammaproteobacteria</taxon>
        <taxon>Woeseiales</taxon>
        <taxon>Woeseiaceae</taxon>
        <taxon>Woeseia</taxon>
    </lineage>
</organism>
<proteinExistence type="predicted"/>
<dbReference type="EMBL" id="CP016268">
    <property type="protein sequence ID" value="ANO50676.1"/>
    <property type="molecule type" value="Genomic_DNA"/>
</dbReference>
<protein>
    <submittedName>
        <fullName evidence="2">Uncharacterized protein</fullName>
    </submittedName>
</protein>
<gene>
    <name evidence="2" type="ORF">BA177_05160</name>
</gene>
<name>A0A193LE07_9GAMM</name>
<reference evidence="2 3" key="1">
    <citation type="submission" date="2016-06" db="EMBL/GenBank/DDBJ databases">
        <title>Complete genome sequence of a deep-branching marine Gamma Proteobacterium Woeseia oceani type strain XK5.</title>
        <authorList>
            <person name="Mu D."/>
            <person name="Du Z."/>
        </authorList>
    </citation>
    <scope>NUCLEOTIDE SEQUENCE [LARGE SCALE GENOMIC DNA]</scope>
    <source>
        <strain evidence="2 3">XK5</strain>
    </source>
</reference>
<keyword evidence="3" id="KW-1185">Reference proteome</keyword>
<dbReference type="AlphaFoldDB" id="A0A193LE07"/>
<evidence type="ECO:0000313" key="2">
    <source>
        <dbReference type="EMBL" id="ANO50676.1"/>
    </source>
</evidence>
<dbReference type="Proteomes" id="UP000092695">
    <property type="component" value="Chromosome"/>
</dbReference>
<dbReference type="KEGG" id="woc:BA177_05160"/>
<evidence type="ECO:0000313" key="3">
    <source>
        <dbReference type="Proteomes" id="UP000092695"/>
    </source>
</evidence>
<sequence>MLFVAMLVIVSPQLFAAKAPPISDAIRMIVITGDEGIHYERGCAFYELRALLARHEDDAMAAIDRSKVPQFEIRLIGKAGTATVYVGERWMRTATGTATFPADEYERIVALVDKRKGEGVPKDKIDASIRRATKLIQHPKYVEDKRCEETY</sequence>
<feature type="chain" id="PRO_5008260109" evidence="1">
    <location>
        <begin position="17"/>
        <end position="151"/>
    </location>
</feature>
<evidence type="ECO:0000256" key="1">
    <source>
        <dbReference type="SAM" id="SignalP"/>
    </source>
</evidence>
<feature type="signal peptide" evidence="1">
    <location>
        <begin position="1"/>
        <end position="16"/>
    </location>
</feature>
<dbReference type="STRING" id="1548547.BA177_05160"/>